<accession>A0A2J9PKK8</accession>
<gene>
    <name evidence="8" type="ORF">A6J77_000765</name>
</gene>
<evidence type="ECO:0000259" key="6">
    <source>
        <dbReference type="PROSITE" id="PS51898"/>
    </source>
</evidence>
<feature type="domain" description="Core-binding (CB)" evidence="7">
    <location>
        <begin position="62"/>
        <end position="144"/>
    </location>
</feature>
<dbReference type="GO" id="GO:0015074">
    <property type="term" value="P:DNA integration"/>
    <property type="evidence" value="ECO:0007669"/>
    <property type="project" value="UniProtKB-KW"/>
</dbReference>
<evidence type="ECO:0000256" key="2">
    <source>
        <dbReference type="ARBA" id="ARBA00022908"/>
    </source>
</evidence>
<evidence type="ECO:0000256" key="1">
    <source>
        <dbReference type="ARBA" id="ARBA00008857"/>
    </source>
</evidence>
<dbReference type="GO" id="GO:0003677">
    <property type="term" value="F:DNA binding"/>
    <property type="evidence" value="ECO:0007669"/>
    <property type="project" value="UniProtKB-UniRule"/>
</dbReference>
<dbReference type="InterPro" id="IPR044068">
    <property type="entry name" value="CB"/>
</dbReference>
<reference evidence="9" key="1">
    <citation type="submission" date="2017-12" db="EMBL/GenBank/DDBJ databases">
        <title>FDA dAtabase for Regulatory Grade micrObial Sequences (FDA-ARGOS): Supporting development and validation of Infectious Disease Dx tests.</title>
        <authorList>
            <person name="Hoffmann M."/>
            <person name="Allard M."/>
            <person name="Evans P."/>
            <person name="Brown E."/>
            <person name="Tallon L."/>
            <person name="Sadzewicz L."/>
            <person name="Sengamalay N."/>
            <person name="Ott S."/>
            <person name="Godinez A."/>
            <person name="Nagaraj S."/>
            <person name="Vavikolanu K."/>
            <person name="Aluvathingal J."/>
            <person name="Nadendla S."/>
            <person name="Sichtig H."/>
        </authorList>
    </citation>
    <scope>NUCLEOTIDE SEQUENCE [LARGE SCALE GENOMIC DNA]</scope>
    <source>
        <strain evidence="9">FDAARGOS_249</strain>
    </source>
</reference>
<comment type="similarity">
    <text evidence="1">Belongs to the 'phage' integrase family.</text>
</comment>
<dbReference type="InterPro" id="IPR050090">
    <property type="entry name" value="Tyrosine_recombinase_XerCD"/>
</dbReference>
<evidence type="ECO:0008006" key="10">
    <source>
        <dbReference type="Google" id="ProtNLM"/>
    </source>
</evidence>
<dbReference type="EMBL" id="NBTM02000001">
    <property type="protein sequence ID" value="PNL90875.1"/>
    <property type="molecule type" value="Genomic_DNA"/>
</dbReference>
<protein>
    <recommendedName>
        <fullName evidence="10">Site-specific integrase</fullName>
    </recommendedName>
</protein>
<dbReference type="RefSeq" id="WP_083067651.1">
    <property type="nucleotide sequence ID" value="NZ_NBTM02000001.1"/>
</dbReference>
<dbReference type="PROSITE" id="PS51900">
    <property type="entry name" value="CB"/>
    <property type="match status" value="1"/>
</dbReference>
<dbReference type="PROSITE" id="PS51898">
    <property type="entry name" value="TYR_RECOMBINASE"/>
    <property type="match status" value="1"/>
</dbReference>
<sequence>MWSEKTPNGKVKFVERYKDPLTDKMERVSVTMEKNTASIRKQATAILNERIEELINAPQSGLTLEDIANDWFKVHKQNVKQSTAQRTANNIKLLTNKFGNVKFEKLAANIINNYYLELLTDGRYKYSSVVLANNTLKQIIKFALKYKGIDQHVLLDLLEVPKINRSEKNKLKYLEPDELNQIIDYFKSEDNEEYARMALIQSGTGMRFSEMVSLNFDDVNLEEHTLVVSKNYDHDHKIFTAPKNGDDRVVFFNDDVKKALTEQIQHAKLKMIETNKNREQRLLFVGNTGYPIRPAQMNVSLKGIISKPVSTHYFRHTFISLAVQNGVSKEIIAEQVGHADTKMIDKVYAHFTKKMRAQQKNAMLNLNIAK</sequence>
<dbReference type="SUPFAM" id="SSF56349">
    <property type="entry name" value="DNA breaking-rejoining enzymes"/>
    <property type="match status" value="1"/>
</dbReference>
<keyword evidence="4" id="KW-0233">DNA recombination</keyword>
<evidence type="ECO:0000313" key="8">
    <source>
        <dbReference type="EMBL" id="PNL90875.1"/>
    </source>
</evidence>
<keyword evidence="2" id="KW-0229">DNA integration</keyword>
<dbReference type="Pfam" id="PF00589">
    <property type="entry name" value="Phage_integrase"/>
    <property type="match status" value="1"/>
</dbReference>
<dbReference type="PANTHER" id="PTHR30349:SF64">
    <property type="entry name" value="PROPHAGE INTEGRASE INTD-RELATED"/>
    <property type="match status" value="1"/>
</dbReference>
<name>A0A2J9PKK8_9LACT</name>
<dbReference type="AlphaFoldDB" id="A0A2J9PKK8"/>
<evidence type="ECO:0000256" key="5">
    <source>
        <dbReference type="PROSITE-ProRule" id="PRU01248"/>
    </source>
</evidence>
<dbReference type="PANTHER" id="PTHR30349">
    <property type="entry name" value="PHAGE INTEGRASE-RELATED"/>
    <property type="match status" value="1"/>
</dbReference>
<dbReference type="CDD" id="cd01189">
    <property type="entry name" value="INT_ICEBs1_C_like"/>
    <property type="match status" value="1"/>
</dbReference>
<dbReference type="InterPro" id="IPR002104">
    <property type="entry name" value="Integrase_catalytic"/>
</dbReference>
<evidence type="ECO:0000259" key="7">
    <source>
        <dbReference type="PROSITE" id="PS51900"/>
    </source>
</evidence>
<dbReference type="Gene3D" id="1.10.150.130">
    <property type="match status" value="1"/>
</dbReference>
<dbReference type="InterPro" id="IPR013762">
    <property type="entry name" value="Integrase-like_cat_sf"/>
</dbReference>
<dbReference type="GO" id="GO:0006310">
    <property type="term" value="P:DNA recombination"/>
    <property type="evidence" value="ECO:0007669"/>
    <property type="project" value="UniProtKB-KW"/>
</dbReference>
<dbReference type="Gene3D" id="1.10.443.10">
    <property type="entry name" value="Intergrase catalytic core"/>
    <property type="match status" value="1"/>
</dbReference>
<feature type="domain" description="Tyr recombinase" evidence="6">
    <location>
        <begin position="169"/>
        <end position="361"/>
    </location>
</feature>
<organism evidence="8 9">
    <name type="scientific">Aerococcus viridans</name>
    <dbReference type="NCBI Taxonomy" id="1377"/>
    <lineage>
        <taxon>Bacteria</taxon>
        <taxon>Bacillati</taxon>
        <taxon>Bacillota</taxon>
        <taxon>Bacilli</taxon>
        <taxon>Lactobacillales</taxon>
        <taxon>Aerococcaceae</taxon>
        <taxon>Aerococcus</taxon>
    </lineage>
</organism>
<keyword evidence="3 5" id="KW-0238">DNA-binding</keyword>
<dbReference type="InterPro" id="IPR010998">
    <property type="entry name" value="Integrase_recombinase_N"/>
</dbReference>
<proteinExistence type="inferred from homology"/>
<comment type="caution">
    <text evidence="8">The sequence shown here is derived from an EMBL/GenBank/DDBJ whole genome shotgun (WGS) entry which is preliminary data.</text>
</comment>
<dbReference type="InterPro" id="IPR004107">
    <property type="entry name" value="Integrase_SAM-like_N"/>
</dbReference>
<dbReference type="Proteomes" id="UP000192813">
    <property type="component" value="Unassembled WGS sequence"/>
</dbReference>
<evidence type="ECO:0000256" key="4">
    <source>
        <dbReference type="ARBA" id="ARBA00023172"/>
    </source>
</evidence>
<dbReference type="InterPro" id="IPR011010">
    <property type="entry name" value="DNA_brk_join_enz"/>
</dbReference>
<evidence type="ECO:0000256" key="3">
    <source>
        <dbReference type="ARBA" id="ARBA00023125"/>
    </source>
</evidence>
<evidence type="ECO:0000313" key="9">
    <source>
        <dbReference type="Proteomes" id="UP000192813"/>
    </source>
</evidence>
<dbReference type="Pfam" id="PF14659">
    <property type="entry name" value="Phage_int_SAM_3"/>
    <property type="match status" value="1"/>
</dbReference>